<dbReference type="NCBIfam" id="TIGR00350">
    <property type="entry name" value="lytR_cpsA_psr"/>
    <property type="match status" value="1"/>
</dbReference>
<dbReference type="Proteomes" id="UP000654345">
    <property type="component" value="Unassembled WGS sequence"/>
</dbReference>
<dbReference type="InterPro" id="IPR004474">
    <property type="entry name" value="LytR_CpsA_psr"/>
</dbReference>
<feature type="domain" description="Cell envelope-related transcriptional attenuator" evidence="2">
    <location>
        <begin position="64"/>
        <end position="234"/>
    </location>
</feature>
<accession>A0ABQ3UR65</accession>
<evidence type="ECO:0000259" key="2">
    <source>
        <dbReference type="Pfam" id="PF03816"/>
    </source>
</evidence>
<sequence>MGLLLVILLCTGAYTGQRVLAFGSAISTNKDSLSTQTGYMNTSDRVNLLIMGYGGGAHDGTNLTDSMVVISMTPSNQHTSLVSVPRDLWVQVPSGSGHYAKLNTVYQANSNNGADRAAGGNAAAEKLGSITGLDVKNWMLIDFNGFRELINALGGIDVYVPDTFTANYPKNDDANVDASWITVHFNKGMQHMDGETAIRYARARYVTDNPAEGTDFARSIRQQLIIKTALAKMKQISSWPNLFNAMDALQKAIYTNMSLADLGLFTMKMDLNSPQTARIGLSFDNVLTSSTSDDGQDILIPKGNNWDLVKQYVDSKLYK</sequence>
<evidence type="ECO:0000313" key="3">
    <source>
        <dbReference type="EMBL" id="GHO55186.1"/>
    </source>
</evidence>
<dbReference type="RefSeq" id="WP_201371805.1">
    <property type="nucleotide sequence ID" value="NZ_BNJG01000001.1"/>
</dbReference>
<organism evidence="3 4">
    <name type="scientific">Ktedonobacter robiniae</name>
    <dbReference type="NCBI Taxonomy" id="2778365"/>
    <lineage>
        <taxon>Bacteria</taxon>
        <taxon>Bacillati</taxon>
        <taxon>Chloroflexota</taxon>
        <taxon>Ktedonobacteria</taxon>
        <taxon>Ktedonobacterales</taxon>
        <taxon>Ktedonobacteraceae</taxon>
        <taxon>Ktedonobacter</taxon>
    </lineage>
</organism>
<dbReference type="InterPro" id="IPR050922">
    <property type="entry name" value="LytR/CpsA/Psr_CW_biosynth"/>
</dbReference>
<gene>
    <name evidence="3" type="ORF">KSB_36610</name>
</gene>
<evidence type="ECO:0000313" key="4">
    <source>
        <dbReference type="Proteomes" id="UP000654345"/>
    </source>
</evidence>
<evidence type="ECO:0000256" key="1">
    <source>
        <dbReference type="ARBA" id="ARBA00006068"/>
    </source>
</evidence>
<name>A0ABQ3UR65_9CHLR</name>
<dbReference type="Pfam" id="PF03816">
    <property type="entry name" value="LytR_cpsA_psr"/>
    <property type="match status" value="1"/>
</dbReference>
<dbReference type="Gene3D" id="3.40.630.190">
    <property type="entry name" value="LCP protein"/>
    <property type="match status" value="1"/>
</dbReference>
<reference evidence="3 4" key="1">
    <citation type="journal article" date="2021" name="Int. J. Syst. Evol. Microbiol.">
        <title>Reticulibacter mediterranei gen. nov., sp. nov., within the new family Reticulibacteraceae fam. nov., and Ktedonospora formicarum gen. nov., sp. nov., Ktedonobacter robiniae sp. nov., Dictyobacter formicarum sp. nov. and Dictyobacter arantiisoli sp. nov., belonging to the class Ktedonobacteria.</title>
        <authorList>
            <person name="Yabe S."/>
            <person name="Zheng Y."/>
            <person name="Wang C.M."/>
            <person name="Sakai Y."/>
            <person name="Abe K."/>
            <person name="Yokota A."/>
            <person name="Donadio S."/>
            <person name="Cavaletti L."/>
            <person name="Monciardini P."/>
        </authorList>
    </citation>
    <scope>NUCLEOTIDE SEQUENCE [LARGE SCALE GENOMIC DNA]</scope>
    <source>
        <strain evidence="3 4">SOSP1-30</strain>
    </source>
</reference>
<comment type="caution">
    <text evidence="3">The sequence shown here is derived from an EMBL/GenBank/DDBJ whole genome shotgun (WGS) entry which is preliminary data.</text>
</comment>
<keyword evidence="4" id="KW-1185">Reference proteome</keyword>
<comment type="similarity">
    <text evidence="1">Belongs to the LytR/CpsA/Psr (LCP) family.</text>
</comment>
<dbReference type="EMBL" id="BNJG01000001">
    <property type="protein sequence ID" value="GHO55186.1"/>
    <property type="molecule type" value="Genomic_DNA"/>
</dbReference>
<protein>
    <submittedName>
        <fullName evidence="3">LytR family transcriptional regulator</fullName>
    </submittedName>
</protein>
<dbReference type="PANTHER" id="PTHR33392">
    <property type="entry name" value="POLYISOPRENYL-TEICHOIC ACID--PEPTIDOGLYCAN TEICHOIC ACID TRANSFERASE TAGU"/>
    <property type="match status" value="1"/>
</dbReference>
<dbReference type="PANTHER" id="PTHR33392:SF6">
    <property type="entry name" value="POLYISOPRENYL-TEICHOIC ACID--PEPTIDOGLYCAN TEICHOIC ACID TRANSFERASE TAGU"/>
    <property type="match status" value="1"/>
</dbReference>
<proteinExistence type="inferred from homology"/>